<feature type="chain" id="PRO_5012634016" description="Pectinesterase inhibitor domain-containing protein" evidence="1">
    <location>
        <begin position="27"/>
        <end position="186"/>
    </location>
</feature>
<organism evidence="2 3">
    <name type="scientific">Lupinus angustifolius</name>
    <name type="common">Narrow-leaved blue lupine</name>
    <dbReference type="NCBI Taxonomy" id="3871"/>
    <lineage>
        <taxon>Eukaryota</taxon>
        <taxon>Viridiplantae</taxon>
        <taxon>Streptophyta</taxon>
        <taxon>Embryophyta</taxon>
        <taxon>Tracheophyta</taxon>
        <taxon>Spermatophyta</taxon>
        <taxon>Magnoliopsida</taxon>
        <taxon>eudicotyledons</taxon>
        <taxon>Gunneridae</taxon>
        <taxon>Pentapetalae</taxon>
        <taxon>rosids</taxon>
        <taxon>fabids</taxon>
        <taxon>Fabales</taxon>
        <taxon>Fabaceae</taxon>
        <taxon>Papilionoideae</taxon>
        <taxon>50 kb inversion clade</taxon>
        <taxon>genistoids sensu lato</taxon>
        <taxon>core genistoids</taxon>
        <taxon>Genisteae</taxon>
        <taxon>Lupinus</taxon>
    </lineage>
</organism>
<evidence type="ECO:0000313" key="3">
    <source>
        <dbReference type="Proteomes" id="UP000188354"/>
    </source>
</evidence>
<evidence type="ECO:0000313" key="2">
    <source>
        <dbReference type="EMBL" id="OIV98687.1"/>
    </source>
</evidence>
<dbReference type="PANTHER" id="PTHR31890">
    <property type="entry name" value="PLANT INVERTASE/PECTIN METHYLESTERASE INHIBITOR SUPERFAMILY PROTEIN"/>
    <property type="match status" value="1"/>
</dbReference>
<accession>A0A1J7GE38</accession>
<evidence type="ECO:0000256" key="1">
    <source>
        <dbReference type="SAM" id="SignalP"/>
    </source>
</evidence>
<keyword evidence="3" id="KW-1185">Reference proteome</keyword>
<dbReference type="AlphaFoldDB" id="A0A1J7GE38"/>
<keyword evidence="1" id="KW-0732">Signal</keyword>
<proteinExistence type="predicted"/>
<sequence>MSCSKVPYLLFPLSIILICYAPIASSSKDLANSVCNNANNEDGFGNGNGITLDDCFQLMTMDPKFYSASNYRDLSKFLIQFAIQKGTENKNKFIQLQKDFPKSKAIVQCGTTFYTAVISVFEAALKEWDTNTQNALHEISQSADGTEQCIVAIDGEKLVNGNITNMNKMMFLLTEATFSALDLSTQ</sequence>
<feature type="signal peptide" evidence="1">
    <location>
        <begin position="1"/>
        <end position="26"/>
    </location>
</feature>
<dbReference type="InterPro" id="IPR035513">
    <property type="entry name" value="Invertase/methylesterase_inhib"/>
</dbReference>
<protein>
    <recommendedName>
        <fullName evidence="4">Pectinesterase inhibitor domain-containing protein</fullName>
    </recommendedName>
</protein>
<dbReference type="SUPFAM" id="SSF101148">
    <property type="entry name" value="Plant invertase/pectin methylesterase inhibitor"/>
    <property type="match status" value="1"/>
</dbReference>
<dbReference type="EMBL" id="CM007373">
    <property type="protein sequence ID" value="OIV98687.1"/>
    <property type="molecule type" value="Genomic_DNA"/>
</dbReference>
<evidence type="ECO:0008006" key="4">
    <source>
        <dbReference type="Google" id="ProtNLM"/>
    </source>
</evidence>
<name>A0A1J7GE38_LUPAN</name>
<dbReference type="Gramene" id="OIV98687">
    <property type="protein sequence ID" value="OIV98687"/>
    <property type="gene ID" value="TanjilG_23979"/>
</dbReference>
<dbReference type="Proteomes" id="UP000188354">
    <property type="component" value="Chromosome LG13"/>
</dbReference>
<dbReference type="PANTHER" id="PTHR31890:SF9">
    <property type="entry name" value="PLANT INVERTASE_PECTIN METHYLESTERASE INHIBITOR SUPERFAMILY PROTEIN"/>
    <property type="match status" value="1"/>
</dbReference>
<reference evidence="2 3" key="1">
    <citation type="journal article" date="2017" name="Plant Biotechnol. J.">
        <title>A comprehensive draft genome sequence for lupin (Lupinus angustifolius), an emerging health food: insights into plant-microbe interactions and legume evolution.</title>
        <authorList>
            <person name="Hane J.K."/>
            <person name="Ming Y."/>
            <person name="Kamphuis L.G."/>
            <person name="Nelson M.N."/>
            <person name="Garg G."/>
            <person name="Atkins C.A."/>
            <person name="Bayer P.E."/>
            <person name="Bravo A."/>
            <person name="Bringans S."/>
            <person name="Cannon S."/>
            <person name="Edwards D."/>
            <person name="Foley R."/>
            <person name="Gao L.L."/>
            <person name="Harrison M.J."/>
            <person name="Huang W."/>
            <person name="Hurgobin B."/>
            <person name="Li S."/>
            <person name="Liu C.W."/>
            <person name="McGrath A."/>
            <person name="Morahan G."/>
            <person name="Murray J."/>
            <person name="Weller J."/>
            <person name="Jian J."/>
            <person name="Singh K.B."/>
        </authorList>
    </citation>
    <scope>NUCLEOTIDE SEQUENCE [LARGE SCALE GENOMIC DNA]</scope>
    <source>
        <strain evidence="3">cv. Tanjil</strain>
        <tissue evidence="2">Whole plant</tissue>
    </source>
</reference>
<dbReference type="Gene3D" id="1.20.140.40">
    <property type="entry name" value="Invertase/pectin methylesterase inhibitor family protein"/>
    <property type="match status" value="1"/>
</dbReference>
<gene>
    <name evidence="2" type="ORF">TanjilG_23979</name>
</gene>